<dbReference type="InterPro" id="IPR000014">
    <property type="entry name" value="PAS"/>
</dbReference>
<dbReference type="AlphaFoldDB" id="A0A1Y0ISW2"/>
<feature type="transmembrane region" description="Helical" evidence="10">
    <location>
        <begin position="195"/>
        <end position="215"/>
    </location>
</feature>
<keyword evidence="8" id="KW-0749">Sporulation</keyword>
<dbReference type="CDD" id="cd00082">
    <property type="entry name" value="HisKA"/>
    <property type="match status" value="1"/>
</dbReference>
<evidence type="ECO:0000256" key="3">
    <source>
        <dbReference type="ARBA" id="ARBA00022553"/>
    </source>
</evidence>
<dbReference type="InterPro" id="IPR003661">
    <property type="entry name" value="HisK_dim/P_dom"/>
</dbReference>
<organism evidence="14 15">
    <name type="scientific">Tumebacillus avium</name>
    <dbReference type="NCBI Taxonomy" id="1903704"/>
    <lineage>
        <taxon>Bacteria</taxon>
        <taxon>Bacillati</taxon>
        <taxon>Bacillota</taxon>
        <taxon>Bacilli</taxon>
        <taxon>Bacillales</taxon>
        <taxon>Alicyclobacillaceae</taxon>
        <taxon>Tumebacillus</taxon>
    </lineage>
</organism>
<sequence>MGDTRSCVWGNEMEEALVRFLGMYNVSLMLLTVQIAMISAYAVIDLSERVAASSGKLCRMWMLAGAAAMGFGTWTVHLIGLLACNVPMSDSYDFWKLGLSMLMAVLSSFLVLCLVKRRKGNSKFRFLLAALIYAGGTILTSFLCLQAVQAGDHLPYDLKAAAFTLLYATPVLYAIFLFAFRYQERKRLGKRPHKIISAVLMGFAVASVHYVQQIGFNMHPAARSNTHHVTSSDGILLAFSLGIAALLIQFLVLLGALIDRRAAMHSARMSEQRFRSLFAHNPYAVFSIDLEGSVIDANGAAELMLGLRRDEMLGNLYKWIDDPETVRLIGDRLQESLEGETPNYECNVRLGNGSEISLLVTNVPLIVDGRILGAYLIAKDITEQRRTQELLHRSDKLTAIGQLAAGIAHEIRNPLTAIKGFTQLLKERAQHNVEYYDVILSELDRANLIVGEFLLLAKPQLAEFRPASLEQILLLIITLLEPEANLHDVRIRMRFEPVPDVFIEENQIKQVLLNLLQNAIEAMPDGGELTIELASFGADQIRLRLVDQGNGMSEEQLQKLGDPFFSTKEKGTGLGLMVSFKIIEDHGGKLNITSVVGVGTTIDLLLPVT</sequence>
<feature type="transmembrane region" description="Helical" evidence="10">
    <location>
        <begin position="20"/>
        <end position="44"/>
    </location>
</feature>
<dbReference type="SUPFAM" id="SSF55785">
    <property type="entry name" value="PYP-like sensor domain (PAS domain)"/>
    <property type="match status" value="1"/>
</dbReference>
<dbReference type="PANTHER" id="PTHR43065:SF34">
    <property type="entry name" value="SPORULATION KINASE A"/>
    <property type="match status" value="1"/>
</dbReference>
<proteinExistence type="predicted"/>
<evidence type="ECO:0000259" key="13">
    <source>
        <dbReference type="PROSITE" id="PS50924"/>
    </source>
</evidence>
<dbReference type="InterPro" id="IPR013656">
    <property type="entry name" value="PAS_4"/>
</dbReference>
<evidence type="ECO:0000313" key="14">
    <source>
        <dbReference type="EMBL" id="ARU63601.1"/>
    </source>
</evidence>
<dbReference type="InterPro" id="IPR003594">
    <property type="entry name" value="HATPase_dom"/>
</dbReference>
<feature type="transmembrane region" description="Helical" evidence="10">
    <location>
        <begin position="235"/>
        <end position="258"/>
    </location>
</feature>
<dbReference type="PROSITE" id="PS50112">
    <property type="entry name" value="PAS"/>
    <property type="match status" value="1"/>
</dbReference>
<keyword evidence="15" id="KW-1185">Reference proteome</keyword>
<dbReference type="NCBIfam" id="TIGR00229">
    <property type="entry name" value="sensory_box"/>
    <property type="match status" value="1"/>
</dbReference>
<evidence type="ECO:0000256" key="6">
    <source>
        <dbReference type="ARBA" id="ARBA00022777"/>
    </source>
</evidence>
<evidence type="ECO:0000256" key="7">
    <source>
        <dbReference type="ARBA" id="ARBA00022840"/>
    </source>
</evidence>
<feature type="domain" description="Histidine kinase" evidence="11">
    <location>
        <begin position="406"/>
        <end position="609"/>
    </location>
</feature>
<gene>
    <name evidence="14" type="ORF">CBW65_23240</name>
</gene>
<evidence type="ECO:0000259" key="11">
    <source>
        <dbReference type="PROSITE" id="PS50109"/>
    </source>
</evidence>
<feature type="domain" description="MHYT" evidence="13">
    <location>
        <begin position="24"/>
        <end position="219"/>
    </location>
</feature>
<dbReference type="InterPro" id="IPR036890">
    <property type="entry name" value="HATPase_C_sf"/>
</dbReference>
<dbReference type="SMART" id="SM00388">
    <property type="entry name" value="HisKA"/>
    <property type="match status" value="1"/>
</dbReference>
<name>A0A1Y0ISW2_9BACL</name>
<evidence type="ECO:0000256" key="4">
    <source>
        <dbReference type="ARBA" id="ARBA00022679"/>
    </source>
</evidence>
<dbReference type="KEGG" id="tum:CBW65_23240"/>
<evidence type="ECO:0000313" key="15">
    <source>
        <dbReference type="Proteomes" id="UP000195437"/>
    </source>
</evidence>
<keyword evidence="3" id="KW-0597">Phosphoprotein</keyword>
<keyword evidence="10" id="KW-0812">Transmembrane</keyword>
<keyword evidence="9" id="KW-0902">Two-component regulatory system</keyword>
<keyword evidence="4" id="KW-0808">Transferase</keyword>
<evidence type="ECO:0000256" key="8">
    <source>
        <dbReference type="ARBA" id="ARBA00022969"/>
    </source>
</evidence>
<dbReference type="PROSITE" id="PS50924">
    <property type="entry name" value="MHYT"/>
    <property type="match status" value="1"/>
</dbReference>
<dbReference type="EC" id="2.7.13.3" evidence="2"/>
<dbReference type="OrthoDB" id="9815750at2"/>
<dbReference type="InterPro" id="IPR004358">
    <property type="entry name" value="Sig_transdc_His_kin-like_C"/>
</dbReference>
<keyword evidence="7" id="KW-0067">ATP-binding</keyword>
<keyword evidence="10" id="KW-1133">Transmembrane helix</keyword>
<keyword evidence="6" id="KW-0418">Kinase</keyword>
<dbReference type="Gene3D" id="1.10.287.130">
    <property type="match status" value="1"/>
</dbReference>
<dbReference type="Gene3D" id="3.30.450.20">
    <property type="entry name" value="PAS domain"/>
    <property type="match status" value="1"/>
</dbReference>
<dbReference type="InterPro" id="IPR005467">
    <property type="entry name" value="His_kinase_dom"/>
</dbReference>
<evidence type="ECO:0000256" key="5">
    <source>
        <dbReference type="ARBA" id="ARBA00022741"/>
    </source>
</evidence>
<dbReference type="SMART" id="SM00091">
    <property type="entry name" value="PAS"/>
    <property type="match status" value="1"/>
</dbReference>
<feature type="domain" description="PAS" evidence="12">
    <location>
        <begin position="270"/>
        <end position="340"/>
    </location>
</feature>
<evidence type="ECO:0000256" key="9">
    <source>
        <dbReference type="ARBA" id="ARBA00023012"/>
    </source>
</evidence>
<evidence type="ECO:0000256" key="1">
    <source>
        <dbReference type="ARBA" id="ARBA00000085"/>
    </source>
</evidence>
<dbReference type="Pfam" id="PF00512">
    <property type="entry name" value="HisKA"/>
    <property type="match status" value="1"/>
</dbReference>
<dbReference type="PANTHER" id="PTHR43065">
    <property type="entry name" value="SENSOR HISTIDINE KINASE"/>
    <property type="match status" value="1"/>
</dbReference>
<dbReference type="GO" id="GO:0000155">
    <property type="term" value="F:phosphorelay sensor kinase activity"/>
    <property type="evidence" value="ECO:0007669"/>
    <property type="project" value="InterPro"/>
</dbReference>
<dbReference type="EMBL" id="CP021434">
    <property type="protein sequence ID" value="ARU63601.1"/>
    <property type="molecule type" value="Genomic_DNA"/>
</dbReference>
<dbReference type="SUPFAM" id="SSF47384">
    <property type="entry name" value="Homodimeric domain of signal transducing histidine kinase"/>
    <property type="match status" value="1"/>
</dbReference>
<dbReference type="InterPro" id="IPR036097">
    <property type="entry name" value="HisK_dim/P_sf"/>
</dbReference>
<dbReference type="Proteomes" id="UP000195437">
    <property type="component" value="Chromosome"/>
</dbReference>
<accession>A0A1Y0ISW2</accession>
<keyword evidence="10" id="KW-0472">Membrane</keyword>
<dbReference type="InterPro" id="IPR035965">
    <property type="entry name" value="PAS-like_dom_sf"/>
</dbReference>
<dbReference type="PRINTS" id="PR00344">
    <property type="entry name" value="BCTRLSENSOR"/>
</dbReference>
<keyword evidence="5" id="KW-0547">Nucleotide-binding</keyword>
<dbReference type="SMART" id="SM00387">
    <property type="entry name" value="HATPase_c"/>
    <property type="match status" value="1"/>
</dbReference>
<feature type="transmembrane region" description="Helical" evidence="10">
    <location>
        <begin position="60"/>
        <end position="82"/>
    </location>
</feature>
<dbReference type="Pfam" id="PF08448">
    <property type="entry name" value="PAS_4"/>
    <property type="match status" value="1"/>
</dbReference>
<feature type="transmembrane region" description="Helical" evidence="10">
    <location>
        <begin position="127"/>
        <end position="148"/>
    </location>
</feature>
<dbReference type="PROSITE" id="PS50109">
    <property type="entry name" value="HIS_KIN"/>
    <property type="match status" value="1"/>
</dbReference>
<dbReference type="FunFam" id="1.10.287.130:FF:000040">
    <property type="entry name" value="PAS domain-containing sensor histidine kinase"/>
    <property type="match status" value="1"/>
</dbReference>
<dbReference type="SUPFAM" id="SSF55874">
    <property type="entry name" value="ATPase domain of HSP90 chaperone/DNA topoisomerase II/histidine kinase"/>
    <property type="match status" value="1"/>
</dbReference>
<evidence type="ECO:0000256" key="2">
    <source>
        <dbReference type="ARBA" id="ARBA00012438"/>
    </source>
</evidence>
<dbReference type="Pfam" id="PF02518">
    <property type="entry name" value="HATPase_c"/>
    <property type="match status" value="1"/>
</dbReference>
<feature type="transmembrane region" description="Helical" evidence="10">
    <location>
        <begin position="160"/>
        <end position="183"/>
    </location>
</feature>
<dbReference type="Gene3D" id="3.30.565.10">
    <property type="entry name" value="Histidine kinase-like ATPase, C-terminal domain"/>
    <property type="match status" value="1"/>
</dbReference>
<dbReference type="GO" id="GO:0016020">
    <property type="term" value="C:membrane"/>
    <property type="evidence" value="ECO:0007669"/>
    <property type="project" value="UniProtKB-UniRule"/>
</dbReference>
<dbReference type="InterPro" id="IPR005330">
    <property type="entry name" value="MHYT_dom"/>
</dbReference>
<evidence type="ECO:0000256" key="10">
    <source>
        <dbReference type="PROSITE-ProRule" id="PRU00244"/>
    </source>
</evidence>
<reference evidence="15" key="1">
    <citation type="submission" date="2017-05" db="EMBL/GenBank/DDBJ databases">
        <authorList>
            <person name="Sung H."/>
        </authorList>
    </citation>
    <scope>NUCLEOTIDE SEQUENCE [LARGE SCALE GENOMIC DNA]</scope>
    <source>
        <strain evidence="15">AR23208</strain>
    </source>
</reference>
<evidence type="ECO:0000259" key="12">
    <source>
        <dbReference type="PROSITE" id="PS50112"/>
    </source>
</evidence>
<dbReference type="CDD" id="cd00130">
    <property type="entry name" value="PAS"/>
    <property type="match status" value="1"/>
</dbReference>
<comment type="catalytic activity">
    <reaction evidence="1">
        <text>ATP + protein L-histidine = ADP + protein N-phospho-L-histidine.</text>
        <dbReference type="EC" id="2.7.13.3"/>
    </reaction>
</comment>
<protein>
    <recommendedName>
        <fullName evidence="2">histidine kinase</fullName>
        <ecNumber evidence="2">2.7.13.3</ecNumber>
    </recommendedName>
</protein>
<dbReference type="GO" id="GO:0005524">
    <property type="term" value="F:ATP binding"/>
    <property type="evidence" value="ECO:0007669"/>
    <property type="project" value="UniProtKB-KW"/>
</dbReference>
<feature type="transmembrane region" description="Helical" evidence="10">
    <location>
        <begin position="94"/>
        <end position="115"/>
    </location>
</feature>
<dbReference type="GO" id="GO:0030435">
    <property type="term" value="P:sporulation resulting in formation of a cellular spore"/>
    <property type="evidence" value="ECO:0007669"/>
    <property type="project" value="UniProtKB-KW"/>
</dbReference>
<dbReference type="Pfam" id="PF03707">
    <property type="entry name" value="MHYT"/>
    <property type="match status" value="1"/>
</dbReference>